<dbReference type="PROSITE" id="PS50110">
    <property type="entry name" value="RESPONSE_REGULATORY"/>
    <property type="match status" value="1"/>
</dbReference>
<dbReference type="Proteomes" id="UP000324233">
    <property type="component" value="Chromosome"/>
</dbReference>
<dbReference type="InterPro" id="IPR001789">
    <property type="entry name" value="Sig_transdc_resp-reg_receiver"/>
</dbReference>
<dbReference type="PANTHER" id="PTHR44591">
    <property type="entry name" value="STRESS RESPONSE REGULATOR PROTEIN 1"/>
    <property type="match status" value="1"/>
</dbReference>
<dbReference type="EMBL" id="CP042997">
    <property type="protein sequence ID" value="QEH35794.1"/>
    <property type="molecule type" value="Genomic_DNA"/>
</dbReference>
<dbReference type="InterPro" id="IPR011006">
    <property type="entry name" value="CheY-like_superfamily"/>
</dbReference>
<evidence type="ECO:0000256" key="1">
    <source>
        <dbReference type="ARBA" id="ARBA00022553"/>
    </source>
</evidence>
<evidence type="ECO:0000313" key="5">
    <source>
        <dbReference type="Proteomes" id="UP000324233"/>
    </source>
</evidence>
<dbReference type="PANTHER" id="PTHR44591:SF3">
    <property type="entry name" value="RESPONSE REGULATORY DOMAIN-CONTAINING PROTEIN"/>
    <property type="match status" value="1"/>
</dbReference>
<organism evidence="4 5">
    <name type="scientific">Aquisphaera giovannonii</name>
    <dbReference type="NCBI Taxonomy" id="406548"/>
    <lineage>
        <taxon>Bacteria</taxon>
        <taxon>Pseudomonadati</taxon>
        <taxon>Planctomycetota</taxon>
        <taxon>Planctomycetia</taxon>
        <taxon>Isosphaerales</taxon>
        <taxon>Isosphaeraceae</taxon>
        <taxon>Aquisphaera</taxon>
    </lineage>
</organism>
<dbReference type="AlphaFoldDB" id="A0A5B9W6E6"/>
<dbReference type="KEGG" id="agv:OJF2_43510"/>
<feature type="domain" description="Response regulatory" evidence="3">
    <location>
        <begin position="2"/>
        <end position="118"/>
    </location>
</feature>
<reference evidence="4 5" key="1">
    <citation type="submission" date="2019-08" db="EMBL/GenBank/DDBJ databases">
        <title>Deep-cultivation of Planctomycetes and their phenomic and genomic characterization uncovers novel biology.</title>
        <authorList>
            <person name="Wiegand S."/>
            <person name="Jogler M."/>
            <person name="Boedeker C."/>
            <person name="Pinto D."/>
            <person name="Vollmers J."/>
            <person name="Rivas-Marin E."/>
            <person name="Kohn T."/>
            <person name="Peeters S.H."/>
            <person name="Heuer A."/>
            <person name="Rast P."/>
            <person name="Oberbeckmann S."/>
            <person name="Bunk B."/>
            <person name="Jeske O."/>
            <person name="Meyerdierks A."/>
            <person name="Storesund J.E."/>
            <person name="Kallscheuer N."/>
            <person name="Luecker S."/>
            <person name="Lage O.M."/>
            <person name="Pohl T."/>
            <person name="Merkel B.J."/>
            <person name="Hornburger P."/>
            <person name="Mueller R.-W."/>
            <person name="Bruemmer F."/>
            <person name="Labrenz M."/>
            <person name="Spormann A.M."/>
            <person name="Op den Camp H."/>
            <person name="Overmann J."/>
            <person name="Amann R."/>
            <person name="Jetten M.S.M."/>
            <person name="Mascher T."/>
            <person name="Medema M.H."/>
            <person name="Devos D.P."/>
            <person name="Kaster A.-K."/>
            <person name="Ovreas L."/>
            <person name="Rohde M."/>
            <person name="Galperin M.Y."/>
            <person name="Jogler C."/>
        </authorList>
    </citation>
    <scope>NUCLEOTIDE SEQUENCE [LARGE SCALE GENOMIC DNA]</scope>
    <source>
        <strain evidence="4 5">OJF2</strain>
    </source>
</reference>
<sequence>MRVLLVDDMDDLRESSAWLLRLAGCEVRTAPCGDKALADLNGFQPELVLTDFMMPQMDGIELIRRLRSIPELDHVPMLMVTAADDRTVEEQAKAAGAAGIVTKPVDILEVLGRVERGEFHVA</sequence>
<evidence type="ECO:0000259" key="3">
    <source>
        <dbReference type="PROSITE" id="PS50110"/>
    </source>
</evidence>
<proteinExistence type="predicted"/>
<dbReference type="SMART" id="SM00448">
    <property type="entry name" value="REC"/>
    <property type="match status" value="1"/>
</dbReference>
<evidence type="ECO:0000256" key="2">
    <source>
        <dbReference type="PROSITE-ProRule" id="PRU00169"/>
    </source>
</evidence>
<dbReference type="SUPFAM" id="SSF52172">
    <property type="entry name" value="CheY-like"/>
    <property type="match status" value="1"/>
</dbReference>
<keyword evidence="1 2" id="KW-0597">Phosphoprotein</keyword>
<evidence type="ECO:0000313" key="4">
    <source>
        <dbReference type="EMBL" id="QEH35794.1"/>
    </source>
</evidence>
<accession>A0A5B9W6E6</accession>
<dbReference type="GO" id="GO:0000160">
    <property type="term" value="P:phosphorelay signal transduction system"/>
    <property type="evidence" value="ECO:0007669"/>
    <property type="project" value="InterPro"/>
</dbReference>
<dbReference type="Gene3D" id="3.40.50.2300">
    <property type="match status" value="1"/>
</dbReference>
<dbReference type="Pfam" id="PF00072">
    <property type="entry name" value="Response_reg"/>
    <property type="match status" value="1"/>
</dbReference>
<dbReference type="RefSeq" id="WP_168221957.1">
    <property type="nucleotide sequence ID" value="NZ_CP042997.1"/>
</dbReference>
<protein>
    <submittedName>
        <fullName evidence="4">Chemotaxis protein CheY</fullName>
    </submittedName>
</protein>
<dbReference type="InterPro" id="IPR050595">
    <property type="entry name" value="Bact_response_regulator"/>
</dbReference>
<gene>
    <name evidence="4" type="primary">cheY_4</name>
    <name evidence="4" type="ORF">OJF2_43510</name>
</gene>
<name>A0A5B9W6E6_9BACT</name>
<feature type="modified residue" description="4-aspartylphosphate" evidence="2">
    <location>
        <position position="51"/>
    </location>
</feature>
<keyword evidence="5" id="KW-1185">Reference proteome</keyword>